<proteinExistence type="predicted"/>
<dbReference type="InterPro" id="IPR044060">
    <property type="entry name" value="Bacterial_rp_domain"/>
</dbReference>
<dbReference type="PROSITE" id="PS51272">
    <property type="entry name" value="SLH"/>
    <property type="match status" value="3"/>
</dbReference>
<dbReference type="InterPro" id="IPR001119">
    <property type="entry name" value="SLH_dom"/>
</dbReference>
<feature type="chain" id="PRO_5045526881" evidence="1">
    <location>
        <begin position="30"/>
        <end position="777"/>
    </location>
</feature>
<name>A0ABT7V6C5_9ACTN</name>
<keyword evidence="4" id="KW-1185">Reference proteome</keyword>
<organism evidence="3 4">
    <name type="scientific">Enorma phocaeensis</name>
    <dbReference type="NCBI Taxonomy" id="1871019"/>
    <lineage>
        <taxon>Bacteria</taxon>
        <taxon>Bacillati</taxon>
        <taxon>Actinomycetota</taxon>
        <taxon>Coriobacteriia</taxon>
        <taxon>Coriobacteriales</taxon>
        <taxon>Coriobacteriaceae</taxon>
        <taxon>Enorma</taxon>
    </lineage>
</organism>
<accession>A0ABT7V6C5</accession>
<feature type="domain" description="SLH" evidence="2">
    <location>
        <begin position="592"/>
        <end position="657"/>
    </location>
</feature>
<protein>
    <submittedName>
        <fullName evidence="3">S-layer homology domain-containing protein</fullName>
    </submittedName>
</protein>
<evidence type="ECO:0000313" key="3">
    <source>
        <dbReference type="EMBL" id="MDM8274047.1"/>
    </source>
</evidence>
<comment type="caution">
    <text evidence="3">The sequence shown here is derived from an EMBL/GenBank/DDBJ whole genome shotgun (WGS) entry which is preliminary data.</text>
</comment>
<evidence type="ECO:0000256" key="1">
    <source>
        <dbReference type="SAM" id="SignalP"/>
    </source>
</evidence>
<gene>
    <name evidence="3" type="ORF">QUW28_00825</name>
</gene>
<dbReference type="PANTHER" id="PTHR43308">
    <property type="entry name" value="OUTER MEMBRANE PROTEIN ALPHA-RELATED"/>
    <property type="match status" value="1"/>
</dbReference>
<evidence type="ECO:0000313" key="4">
    <source>
        <dbReference type="Proteomes" id="UP001529421"/>
    </source>
</evidence>
<dbReference type="Proteomes" id="UP001529421">
    <property type="component" value="Unassembled WGS sequence"/>
</dbReference>
<keyword evidence="1" id="KW-0732">Signal</keyword>
<feature type="signal peptide" evidence="1">
    <location>
        <begin position="1"/>
        <end position="29"/>
    </location>
</feature>
<dbReference type="RefSeq" id="WP_289543785.1">
    <property type="nucleotide sequence ID" value="NZ_JAUDDZ010000001.1"/>
</dbReference>
<evidence type="ECO:0000259" key="2">
    <source>
        <dbReference type="PROSITE" id="PS51272"/>
    </source>
</evidence>
<sequence length="777" mass="84022">MKIRALLRGAVVVAAATMVALAPAKMSYAEPVQEALVETLATNVSETQAYSKIVALKSQYPNGMRWTNDQYYYSPVLGGGYGCAGFSYILSDAAFGNNPATRYYQANESTVRVGDILRINNDSHSVVVLNVRSSGVTVAEGNINSSIYWGRTLSWSSVQNGFTYGITRYASGNPEPEKFQVKIDKPDHGEISVSPSLAASGETVTVTVSPDEGFQVASISVLRNGFLIKSVIGSSKTMTFTMPEGTVTVSAKLEAIEQDAAERSWYVTLLKPNGGGTLSASGNRAQKGEMVKIYAKPYQGYRVDSVSATDGYGRTWELAQTANTTWELYMPDSDVTVSATFIKNNEYRVSANKPEHAEVYYFYKWAEGSNPTVTVDCERGYSVTSIKASSAFGSVDLSGPEIIPDGLRWSFVMPASDVAIDISVGPTATVQPIEFTSSNCDVLAPNQAEPGETVSFFARPKNGYYFRSSSVRAYAKDGSDISLTTDGNDYYYFTMPDSPVSLECSAYSNVDYEVKLFSNGSAHINKPSAMPGEQVTLTVAVDKGYEVKEIAVVDEDGRKLSLTPAGNNTWTFIMPEGKISVDGVIDKASDEEPLPFVDIDQSAWYIDAVRWAYEHDVMGGYSDGSGRFDPNGNLTRAQAAQILYNMAGKPDVVPESSKLFSDCHAGEWYDAAVTWAAQSGVFAGYSDGTGRFGPNDKITREQMAVVIWRNNGEPDGSGDLASFPDGWETSAWAAEGMQWAVGEGLLSGYDNTGELDPTGLLTRAQAAAIMMRWIEGA</sequence>
<reference evidence="4" key="1">
    <citation type="submission" date="2023-06" db="EMBL/GenBank/DDBJ databases">
        <title>Identification and characterization of horizontal gene transfer across gut microbiota members of farm animals based on homology search.</title>
        <authorList>
            <person name="Zeman M."/>
            <person name="Kubasova T."/>
            <person name="Jahodarova E."/>
            <person name="Nykrynova M."/>
            <person name="Rychlik I."/>
        </authorList>
    </citation>
    <scope>NUCLEOTIDE SEQUENCE [LARGE SCALE GENOMIC DNA]</scope>
    <source>
        <strain evidence="4">154_Feed</strain>
    </source>
</reference>
<dbReference type="Pfam" id="PF18998">
    <property type="entry name" value="Flg_new_2"/>
    <property type="match status" value="3"/>
</dbReference>
<dbReference type="InterPro" id="IPR051465">
    <property type="entry name" value="Cell_Envelope_Struct_Comp"/>
</dbReference>
<feature type="domain" description="SLH" evidence="2">
    <location>
        <begin position="722"/>
        <end position="777"/>
    </location>
</feature>
<dbReference type="EMBL" id="JAUDDZ010000001">
    <property type="protein sequence ID" value="MDM8274047.1"/>
    <property type="molecule type" value="Genomic_DNA"/>
</dbReference>
<feature type="domain" description="SLH" evidence="2">
    <location>
        <begin position="659"/>
        <end position="721"/>
    </location>
</feature>
<dbReference type="Pfam" id="PF00395">
    <property type="entry name" value="SLH"/>
    <property type="match status" value="3"/>
</dbReference>